<sequence>MNIKYYYKKTIGGLLACMVLLLAASCDDFLAEQPSTLIDSDYVYTTEEGLKSGVVSLYKFNRDRYDTNIQDYMGGLILPSRSDLAFNRSGYLGLIGRYQRGVSPIDLGSNFISSLFWKHYYKISSKATDIINAAEVANGIDQATKNQIIAEAKFFRAEAYFYLYRMYNNIYVSTESVTVDNAFDLILDKSSDEEILALINSDLDFAIEHLNWDVTFGRVSKGTAKHVKAQLALWEGDWLEAKTQALSVIEDPDSPHGLLPNTADVFKGERNHAEQLFVVQAKDNVLGGGNTSMLNANYITQYFHIKGIEGDVSQGGKGFSRILPNLYLLNLLAEDENDTRDDNTYFRLKYYYNDVDNLPEGKKVGDIIDIYEPITDLDNPSKTYKKYYQNLHPSCLKFAQEDDDPNSYQQRSNILVYRLAETYLIAAEAIMRSGNGDPLPYINAIRERAGAAVLSNVDEQAILDERARELAFEGQRWFTLKRMGATVMNRQMKNYAGDGPYFPANYGGIKDPRENWQDHFINFPIFQEDLDLLGPDYPQNNGY</sequence>
<feature type="chain" id="PRO_5022202693" evidence="6">
    <location>
        <begin position="24"/>
        <end position="543"/>
    </location>
</feature>
<keyword evidence="4" id="KW-0472">Membrane</keyword>
<proteinExistence type="inferred from homology"/>
<evidence type="ECO:0000256" key="2">
    <source>
        <dbReference type="ARBA" id="ARBA00006275"/>
    </source>
</evidence>
<reference evidence="8 9" key="1">
    <citation type="submission" date="2017-05" db="EMBL/GenBank/DDBJ databases">
        <authorList>
            <person name="Varghese N."/>
            <person name="Submissions S."/>
        </authorList>
    </citation>
    <scope>NUCLEOTIDE SEQUENCE [LARGE SCALE GENOMIC DNA]</scope>
    <source>
        <strain evidence="8 9">DSM 27040</strain>
    </source>
</reference>
<keyword evidence="3 6" id="KW-0732">Signal</keyword>
<dbReference type="AlphaFoldDB" id="A0A521B0P2"/>
<protein>
    <submittedName>
        <fullName evidence="8">Starch-binding associating with outer membrane</fullName>
    </submittedName>
</protein>
<comment type="similarity">
    <text evidence="2">Belongs to the SusD family.</text>
</comment>
<organism evidence="8 9">
    <name type="scientific">Saccharicrinis carchari</name>
    <dbReference type="NCBI Taxonomy" id="1168039"/>
    <lineage>
        <taxon>Bacteria</taxon>
        <taxon>Pseudomonadati</taxon>
        <taxon>Bacteroidota</taxon>
        <taxon>Bacteroidia</taxon>
        <taxon>Marinilabiliales</taxon>
        <taxon>Marinilabiliaceae</taxon>
        <taxon>Saccharicrinis</taxon>
    </lineage>
</organism>
<dbReference type="SUPFAM" id="SSF48452">
    <property type="entry name" value="TPR-like"/>
    <property type="match status" value="1"/>
</dbReference>
<evidence type="ECO:0000256" key="6">
    <source>
        <dbReference type="SAM" id="SignalP"/>
    </source>
</evidence>
<keyword evidence="5" id="KW-0998">Cell outer membrane</keyword>
<keyword evidence="9" id="KW-1185">Reference proteome</keyword>
<feature type="domain" description="RagB/SusD" evidence="7">
    <location>
        <begin position="337"/>
        <end position="543"/>
    </location>
</feature>
<dbReference type="InterPro" id="IPR012944">
    <property type="entry name" value="SusD_RagB_dom"/>
</dbReference>
<dbReference type="Gene3D" id="1.25.40.390">
    <property type="match status" value="1"/>
</dbReference>
<dbReference type="PROSITE" id="PS51257">
    <property type="entry name" value="PROKAR_LIPOPROTEIN"/>
    <property type="match status" value="1"/>
</dbReference>
<name>A0A521B0P2_SACCC</name>
<dbReference type="GO" id="GO:0009279">
    <property type="term" value="C:cell outer membrane"/>
    <property type="evidence" value="ECO:0007669"/>
    <property type="project" value="UniProtKB-SubCell"/>
</dbReference>
<accession>A0A521B0P2</accession>
<dbReference type="RefSeq" id="WP_142531921.1">
    <property type="nucleotide sequence ID" value="NZ_FXTB01000001.1"/>
</dbReference>
<evidence type="ECO:0000259" key="7">
    <source>
        <dbReference type="Pfam" id="PF07980"/>
    </source>
</evidence>
<evidence type="ECO:0000256" key="5">
    <source>
        <dbReference type="ARBA" id="ARBA00023237"/>
    </source>
</evidence>
<evidence type="ECO:0000313" key="9">
    <source>
        <dbReference type="Proteomes" id="UP000319040"/>
    </source>
</evidence>
<comment type="subcellular location">
    <subcellularLocation>
        <location evidence="1">Cell outer membrane</location>
    </subcellularLocation>
</comment>
<dbReference type="Pfam" id="PF07980">
    <property type="entry name" value="SusD_RagB"/>
    <property type="match status" value="1"/>
</dbReference>
<evidence type="ECO:0000256" key="1">
    <source>
        <dbReference type="ARBA" id="ARBA00004442"/>
    </source>
</evidence>
<evidence type="ECO:0000313" key="8">
    <source>
        <dbReference type="EMBL" id="SMO40646.1"/>
    </source>
</evidence>
<dbReference type="InterPro" id="IPR011990">
    <property type="entry name" value="TPR-like_helical_dom_sf"/>
</dbReference>
<dbReference type="Proteomes" id="UP000319040">
    <property type="component" value="Unassembled WGS sequence"/>
</dbReference>
<evidence type="ECO:0000256" key="4">
    <source>
        <dbReference type="ARBA" id="ARBA00023136"/>
    </source>
</evidence>
<dbReference type="OrthoDB" id="5694214at2"/>
<feature type="signal peptide" evidence="6">
    <location>
        <begin position="1"/>
        <end position="23"/>
    </location>
</feature>
<gene>
    <name evidence="8" type="ORF">SAMN06265379_101565</name>
</gene>
<evidence type="ECO:0000256" key="3">
    <source>
        <dbReference type="ARBA" id="ARBA00022729"/>
    </source>
</evidence>
<dbReference type="EMBL" id="FXTB01000001">
    <property type="protein sequence ID" value="SMO40646.1"/>
    <property type="molecule type" value="Genomic_DNA"/>
</dbReference>